<dbReference type="PRINTS" id="PR00719">
    <property type="entry name" value="LMWPTPASE"/>
</dbReference>
<dbReference type="Gene3D" id="3.40.50.2300">
    <property type="match status" value="1"/>
</dbReference>
<keyword evidence="3" id="KW-0378">Hydrolase</keyword>
<organism evidence="6 7">
    <name type="scientific">Rhodoferax lithotrophicus</name>
    <dbReference type="NCBI Taxonomy" id="2798804"/>
    <lineage>
        <taxon>Bacteria</taxon>
        <taxon>Pseudomonadati</taxon>
        <taxon>Pseudomonadota</taxon>
        <taxon>Betaproteobacteria</taxon>
        <taxon>Burkholderiales</taxon>
        <taxon>Comamonadaceae</taxon>
        <taxon>Rhodoferax</taxon>
    </lineage>
</organism>
<dbReference type="Proteomes" id="UP000824366">
    <property type="component" value="Chromosome"/>
</dbReference>
<sequence>MTSYSILFVCTDNLSRSPTAEEVLRQKAIQHGLARRVTVASAATHDLNAGEPIDYHAQKHALRRGYDLSALRVRLMRPEDFERFDLILAMQQSNLQTLRTRCPPQYQGKLQAFTDYCSDQASADVPDPFYGQANDLEQVLDIIEDGCDGVLLEVMDQLGSADDKVS</sequence>
<dbReference type="CDD" id="cd16343">
    <property type="entry name" value="LMWPTP"/>
    <property type="match status" value="1"/>
</dbReference>
<keyword evidence="7" id="KW-1185">Reference proteome</keyword>
<dbReference type="InterPro" id="IPR036196">
    <property type="entry name" value="Ptyr_pPase_sf"/>
</dbReference>
<evidence type="ECO:0000259" key="5">
    <source>
        <dbReference type="SMART" id="SM00226"/>
    </source>
</evidence>
<evidence type="ECO:0000256" key="4">
    <source>
        <dbReference type="ARBA" id="ARBA00022912"/>
    </source>
</evidence>
<dbReference type="Pfam" id="PF01451">
    <property type="entry name" value="LMWPc"/>
    <property type="match status" value="1"/>
</dbReference>
<dbReference type="InterPro" id="IPR017867">
    <property type="entry name" value="Tyr_phospatase_low_mol_wt"/>
</dbReference>
<evidence type="ECO:0000256" key="3">
    <source>
        <dbReference type="ARBA" id="ARBA00022801"/>
    </source>
</evidence>
<accession>A0ABM7MGJ2</accession>
<reference evidence="6 7" key="1">
    <citation type="journal article" date="2021" name="Microbiol. Spectr.">
        <title>A Single Bacterium Capable of Oxidation and Reduction of Iron at Circumneutral pH.</title>
        <authorList>
            <person name="Kato S."/>
            <person name="Ohkuma M."/>
        </authorList>
    </citation>
    <scope>NUCLEOTIDE SEQUENCE [LARGE SCALE GENOMIC DNA]</scope>
    <source>
        <strain evidence="6 7">MIZ03</strain>
    </source>
</reference>
<dbReference type="SUPFAM" id="SSF52788">
    <property type="entry name" value="Phosphotyrosine protein phosphatases I"/>
    <property type="match status" value="1"/>
</dbReference>
<evidence type="ECO:0000313" key="6">
    <source>
        <dbReference type="EMBL" id="BCO25283.1"/>
    </source>
</evidence>
<keyword evidence="4" id="KW-0904">Protein phosphatase</keyword>
<evidence type="ECO:0000313" key="7">
    <source>
        <dbReference type="Proteomes" id="UP000824366"/>
    </source>
</evidence>
<name>A0ABM7MGJ2_9BURK</name>
<feature type="domain" description="Phosphotyrosine protein phosphatase I" evidence="5">
    <location>
        <begin position="4"/>
        <end position="153"/>
    </location>
</feature>
<dbReference type="InterPro" id="IPR050438">
    <property type="entry name" value="LMW_PTPase"/>
</dbReference>
<dbReference type="InterPro" id="IPR023485">
    <property type="entry name" value="Ptyr_pPase"/>
</dbReference>
<dbReference type="EMBL" id="AP024238">
    <property type="protein sequence ID" value="BCO25283.1"/>
    <property type="molecule type" value="Genomic_DNA"/>
</dbReference>
<dbReference type="SMART" id="SM00226">
    <property type="entry name" value="LMWPc"/>
    <property type="match status" value="1"/>
</dbReference>
<evidence type="ECO:0000256" key="2">
    <source>
        <dbReference type="ARBA" id="ARBA00013064"/>
    </source>
</evidence>
<evidence type="ECO:0000256" key="1">
    <source>
        <dbReference type="ARBA" id="ARBA00011063"/>
    </source>
</evidence>
<dbReference type="PANTHER" id="PTHR11717">
    <property type="entry name" value="LOW MOLECULAR WEIGHT PROTEIN TYROSINE PHOSPHATASE"/>
    <property type="match status" value="1"/>
</dbReference>
<protein>
    <recommendedName>
        <fullName evidence="2">protein-tyrosine-phosphatase</fullName>
        <ecNumber evidence="2">3.1.3.48</ecNumber>
    </recommendedName>
</protein>
<dbReference type="RefSeq" id="WP_223906678.1">
    <property type="nucleotide sequence ID" value="NZ_AP024238.1"/>
</dbReference>
<dbReference type="EC" id="3.1.3.48" evidence="2"/>
<dbReference type="PANTHER" id="PTHR11717:SF7">
    <property type="entry name" value="LOW MOLECULAR WEIGHT PHOSPHOTYROSINE PROTEIN PHOSPHATASE"/>
    <property type="match status" value="1"/>
</dbReference>
<comment type="similarity">
    <text evidence="1">Belongs to the low molecular weight phosphotyrosine protein phosphatase family.</text>
</comment>
<gene>
    <name evidence="6" type="ORF">MIZ03_0143</name>
</gene>
<proteinExistence type="inferred from homology"/>